<name>A0A0F9LHY8_9ZZZZ</name>
<dbReference type="EMBL" id="LAZR01012388">
    <property type="protein sequence ID" value="KKM27090.1"/>
    <property type="molecule type" value="Genomic_DNA"/>
</dbReference>
<protein>
    <submittedName>
        <fullName evidence="1">Uncharacterized protein</fullName>
    </submittedName>
</protein>
<reference evidence="1" key="1">
    <citation type="journal article" date="2015" name="Nature">
        <title>Complex archaea that bridge the gap between prokaryotes and eukaryotes.</title>
        <authorList>
            <person name="Spang A."/>
            <person name="Saw J.H."/>
            <person name="Jorgensen S.L."/>
            <person name="Zaremba-Niedzwiedzka K."/>
            <person name="Martijn J."/>
            <person name="Lind A.E."/>
            <person name="van Eijk R."/>
            <person name="Schleper C."/>
            <person name="Guy L."/>
            <person name="Ettema T.J."/>
        </authorList>
    </citation>
    <scope>NUCLEOTIDE SEQUENCE</scope>
</reference>
<organism evidence="1">
    <name type="scientific">marine sediment metagenome</name>
    <dbReference type="NCBI Taxonomy" id="412755"/>
    <lineage>
        <taxon>unclassified sequences</taxon>
        <taxon>metagenomes</taxon>
        <taxon>ecological metagenomes</taxon>
    </lineage>
</organism>
<evidence type="ECO:0000313" key="1">
    <source>
        <dbReference type="EMBL" id="KKM27090.1"/>
    </source>
</evidence>
<gene>
    <name evidence="1" type="ORF">LCGC14_1578150</name>
</gene>
<sequence length="62" mass="7031">MTNKRIKAIRKISTNLRESYIAADSGGMIALVPVTFQDVLDTINHLNDYVTLLEKNQTSHRD</sequence>
<proteinExistence type="predicted"/>
<dbReference type="AlphaFoldDB" id="A0A0F9LHY8"/>
<comment type="caution">
    <text evidence="1">The sequence shown here is derived from an EMBL/GenBank/DDBJ whole genome shotgun (WGS) entry which is preliminary data.</text>
</comment>
<accession>A0A0F9LHY8</accession>